<keyword evidence="2" id="KW-1185">Reference proteome</keyword>
<evidence type="ECO:0000313" key="2">
    <source>
        <dbReference type="Proteomes" id="UP001140453"/>
    </source>
</evidence>
<dbReference type="AlphaFoldDB" id="A0A9W8YJ84"/>
<evidence type="ECO:0000313" key="1">
    <source>
        <dbReference type="EMBL" id="KAJ4385774.1"/>
    </source>
</evidence>
<dbReference type="EMBL" id="JAPEVB010000007">
    <property type="protein sequence ID" value="KAJ4385774.1"/>
    <property type="molecule type" value="Genomic_DNA"/>
</dbReference>
<evidence type="ECO:0008006" key="3">
    <source>
        <dbReference type="Google" id="ProtNLM"/>
    </source>
</evidence>
<comment type="caution">
    <text evidence="1">The sequence shown here is derived from an EMBL/GenBank/DDBJ whole genome shotgun (WGS) entry which is preliminary data.</text>
</comment>
<gene>
    <name evidence="1" type="ORF">N0V93_010205</name>
</gene>
<organism evidence="1 2">
    <name type="scientific">Gnomoniopsis smithogilvyi</name>
    <dbReference type="NCBI Taxonomy" id="1191159"/>
    <lineage>
        <taxon>Eukaryota</taxon>
        <taxon>Fungi</taxon>
        <taxon>Dikarya</taxon>
        <taxon>Ascomycota</taxon>
        <taxon>Pezizomycotina</taxon>
        <taxon>Sordariomycetes</taxon>
        <taxon>Sordariomycetidae</taxon>
        <taxon>Diaporthales</taxon>
        <taxon>Gnomoniaceae</taxon>
        <taxon>Gnomoniopsis</taxon>
    </lineage>
</organism>
<dbReference type="SUPFAM" id="SSF50156">
    <property type="entry name" value="PDZ domain-like"/>
    <property type="match status" value="1"/>
</dbReference>
<dbReference type="OrthoDB" id="626167at2759"/>
<dbReference type="Proteomes" id="UP001140453">
    <property type="component" value="Unassembled WGS sequence"/>
</dbReference>
<protein>
    <recommendedName>
        <fullName evidence="3">PDZ domain-containing protein</fullName>
    </recommendedName>
</protein>
<sequence length="601" mass="67641">MGNGTEPELSLVLTPRASQDGSIDALSFSLTIRNLHYKAGDFLCTYARRDNIHPSSRLQHFLQGTPATIRDDEGTVPFELVGEGNVKDVHVTREILGDIVFSSKVRALESHDPSHDGRALRRDHGGIIGAGSYFLPRFHADQDYNISVAWDLGACPEATRAVCSFGEGPLPVQATGKGDTLLNCAFAVGPLGSFPEDPPQHGAQEGFGRTYWLGELPHNLDAVKDYVTKIFPDMSAHFNDEEGRYRAFLRRVPLGFGAVSLESSSIIAYDEDVIKVHDWELIRLLNGTMVSTWVQMTQEDDGRENDWFTHGLSYLFTVYLPFRFKQQGPDYFRATVNAFLSAYYTNPLVFKSLSELDSPESSQEWYFASAKTSRAFVYMLKMDAYLRRAAKLRGEDVERPLDELVRDLCIRRKNGEKIQRAHWIEGIADWLGREEAEGHFQAMLQNGGQVNELHDMLSSFGNKYGPQLVEQEGLEFGFDKRSLEDGVISGVVKGSRAAEAGLQNGDQVAKYSRPEACEVECSARFKLTIERDGERLDIVYRPRSREEREPSLLGMTPVERVDKLESETLVTRVEDMIRNVYRGSHIKMSYLATLNRAIQDL</sequence>
<accession>A0A9W8YJ84</accession>
<proteinExistence type="predicted"/>
<dbReference type="InterPro" id="IPR036034">
    <property type="entry name" value="PDZ_sf"/>
</dbReference>
<reference evidence="1" key="1">
    <citation type="submission" date="2022-10" db="EMBL/GenBank/DDBJ databases">
        <title>Tapping the CABI collections for fungal endophytes: first genome assemblies for Collariella, Neodidymelliopsis, Ascochyta clinopodiicola, Didymella pomorum, Didymosphaeria variabile, Neocosmospora piperis and Neocucurbitaria cava.</title>
        <authorList>
            <person name="Hill R."/>
        </authorList>
    </citation>
    <scope>NUCLEOTIDE SEQUENCE</scope>
    <source>
        <strain evidence="1">IMI 355082</strain>
    </source>
</reference>
<name>A0A9W8YJ84_9PEZI</name>